<proteinExistence type="predicted"/>
<dbReference type="AlphaFoldDB" id="A0A7R8HC19"/>
<dbReference type="OrthoDB" id="429955at2759"/>
<evidence type="ECO:0000313" key="3">
    <source>
        <dbReference type="Proteomes" id="UP000675881"/>
    </source>
</evidence>
<gene>
    <name evidence="2" type="ORF">LSAA_12928</name>
</gene>
<keyword evidence="3" id="KW-1185">Reference proteome</keyword>
<name>A0A7R8HC19_LEPSM</name>
<dbReference type="Proteomes" id="UP000675881">
    <property type="component" value="Chromosome 7"/>
</dbReference>
<feature type="compositionally biased region" description="Low complexity" evidence="1">
    <location>
        <begin position="63"/>
        <end position="86"/>
    </location>
</feature>
<sequence length="115" mass="12658">MNTPHKMTLPLSSTPPPIEVNLDLRAGLENMTPLQRQRRTALLTDSPERINQNIKIKKPPHSPTSSSSSNSDSSSVSSSLSTASSSNDNYRCFCTDYCCCCRGNRVCCCSMNKRV</sequence>
<evidence type="ECO:0000313" key="2">
    <source>
        <dbReference type="EMBL" id="CAF3005086.1"/>
    </source>
</evidence>
<evidence type="ECO:0000256" key="1">
    <source>
        <dbReference type="SAM" id="MobiDB-lite"/>
    </source>
</evidence>
<accession>A0A7R8HC19</accession>
<feature type="region of interest" description="Disordered" evidence="1">
    <location>
        <begin position="39"/>
        <end position="91"/>
    </location>
</feature>
<reference evidence="2" key="1">
    <citation type="submission" date="2021-02" db="EMBL/GenBank/DDBJ databases">
        <authorList>
            <person name="Bekaert M."/>
        </authorList>
    </citation>
    <scope>NUCLEOTIDE SEQUENCE</scope>
    <source>
        <strain evidence="2">IoA-00</strain>
    </source>
</reference>
<protein>
    <submittedName>
        <fullName evidence="2">(salmon louse) hypothetical protein</fullName>
    </submittedName>
</protein>
<dbReference type="EMBL" id="HG994586">
    <property type="protein sequence ID" value="CAF3005086.1"/>
    <property type="molecule type" value="Genomic_DNA"/>
</dbReference>
<organism evidence="2 3">
    <name type="scientific">Lepeophtheirus salmonis</name>
    <name type="common">Salmon louse</name>
    <name type="synonym">Caligus salmonis</name>
    <dbReference type="NCBI Taxonomy" id="72036"/>
    <lineage>
        <taxon>Eukaryota</taxon>
        <taxon>Metazoa</taxon>
        <taxon>Ecdysozoa</taxon>
        <taxon>Arthropoda</taxon>
        <taxon>Crustacea</taxon>
        <taxon>Multicrustacea</taxon>
        <taxon>Hexanauplia</taxon>
        <taxon>Copepoda</taxon>
        <taxon>Siphonostomatoida</taxon>
        <taxon>Caligidae</taxon>
        <taxon>Lepeophtheirus</taxon>
    </lineage>
</organism>